<evidence type="ECO:0000313" key="3">
    <source>
        <dbReference type="Proteomes" id="UP001556118"/>
    </source>
</evidence>
<gene>
    <name evidence="2" type="ORF">ABUH87_15165</name>
</gene>
<dbReference type="InterPro" id="IPR037401">
    <property type="entry name" value="SnoaL-like"/>
</dbReference>
<dbReference type="Proteomes" id="UP001556118">
    <property type="component" value="Unassembled WGS sequence"/>
</dbReference>
<dbReference type="EMBL" id="JBFNXR010000052">
    <property type="protein sequence ID" value="MEW9856478.1"/>
    <property type="molecule type" value="Genomic_DNA"/>
</dbReference>
<proteinExistence type="predicted"/>
<dbReference type="CDD" id="cd00531">
    <property type="entry name" value="NTF2_like"/>
    <property type="match status" value="1"/>
</dbReference>
<organism evidence="2 3">
    <name type="scientific">Novosphingobium rhizovicinum</name>
    <dbReference type="NCBI Taxonomy" id="3228928"/>
    <lineage>
        <taxon>Bacteria</taxon>
        <taxon>Pseudomonadati</taxon>
        <taxon>Pseudomonadota</taxon>
        <taxon>Alphaproteobacteria</taxon>
        <taxon>Sphingomonadales</taxon>
        <taxon>Sphingomonadaceae</taxon>
        <taxon>Novosphingobium</taxon>
    </lineage>
</organism>
<dbReference type="Pfam" id="PF13577">
    <property type="entry name" value="SnoaL_4"/>
    <property type="match status" value="1"/>
</dbReference>
<dbReference type="RefSeq" id="WP_367774932.1">
    <property type="nucleotide sequence ID" value="NZ_JBFNXR010000052.1"/>
</dbReference>
<reference evidence="2 3" key="1">
    <citation type="submission" date="2024-06" db="EMBL/GenBank/DDBJ databases">
        <title>Novosphingobium rhizovicinus M1R2S20.</title>
        <authorList>
            <person name="Sun J.-Q."/>
        </authorList>
    </citation>
    <scope>NUCLEOTIDE SEQUENCE [LARGE SCALE GENOMIC DNA]</scope>
    <source>
        <strain evidence="2 3">M1R2S20</strain>
    </source>
</reference>
<protein>
    <submittedName>
        <fullName evidence="2">Nuclear transport factor 2 family protein</fullName>
    </submittedName>
</protein>
<name>A0ABV3REF7_9SPHN</name>
<dbReference type="NCBIfam" id="TIGR02246">
    <property type="entry name" value="SgcJ/EcaC family oxidoreductase"/>
    <property type="match status" value="1"/>
</dbReference>
<sequence>MPFTGPREDKEAIRELYATYSDASACADPEAFVACFAEDAQWNTHVFTRQGRAELREQWDQLWVAFDKVGFLTEIGSIEVQGDRATCRCVAREIIRLKTGGLYKLVGQYRDELVKNNGSWVFARRDYQPIAEETP</sequence>
<dbReference type="Gene3D" id="3.10.450.50">
    <property type="match status" value="1"/>
</dbReference>
<dbReference type="InterPro" id="IPR011944">
    <property type="entry name" value="Steroid_delta5-4_isomerase"/>
</dbReference>
<feature type="domain" description="SnoaL-like" evidence="1">
    <location>
        <begin position="8"/>
        <end position="126"/>
    </location>
</feature>
<dbReference type="InterPro" id="IPR032710">
    <property type="entry name" value="NTF2-like_dom_sf"/>
</dbReference>
<dbReference type="SUPFAM" id="SSF54427">
    <property type="entry name" value="NTF2-like"/>
    <property type="match status" value="1"/>
</dbReference>
<evidence type="ECO:0000313" key="2">
    <source>
        <dbReference type="EMBL" id="MEW9856478.1"/>
    </source>
</evidence>
<comment type="caution">
    <text evidence="2">The sequence shown here is derived from an EMBL/GenBank/DDBJ whole genome shotgun (WGS) entry which is preliminary data.</text>
</comment>
<accession>A0ABV3REF7</accession>
<evidence type="ECO:0000259" key="1">
    <source>
        <dbReference type="Pfam" id="PF13577"/>
    </source>
</evidence>
<keyword evidence="3" id="KW-1185">Reference proteome</keyword>